<dbReference type="SUPFAM" id="SSF52540">
    <property type="entry name" value="P-loop containing nucleoside triphosphate hydrolases"/>
    <property type="match status" value="1"/>
</dbReference>
<evidence type="ECO:0000256" key="5">
    <source>
        <dbReference type="ARBA" id="ARBA00022777"/>
    </source>
</evidence>
<dbReference type="AlphaFoldDB" id="A0A0S4JM12"/>
<dbReference type="InterPro" id="IPR008144">
    <property type="entry name" value="Guanylate_kin-like_dom"/>
</dbReference>
<dbReference type="Gene3D" id="3.40.50.300">
    <property type="entry name" value="P-loop containing nucleotide triphosphate hydrolases"/>
    <property type="match status" value="1"/>
</dbReference>
<dbReference type="FunFam" id="3.30.63.10:FF:000002">
    <property type="entry name" value="Guanylate kinase 1"/>
    <property type="match status" value="1"/>
</dbReference>
<sequence length="203" mass="23135">MSSRIMDLLVVVGPSGVGKSTLISRLIKEFPESFGYSVSHTTRQARAGEENGVSYHFVDTDNFKELVGKGEFLEHAVVHDTWYGTSEASVRKVLAEDRICFMDLDIVGAQNLKKHPTLRSMVVFVIPPSFEILEARLTARGTETQAKIQKRLADGKEWVQWFQDHKEFFDFHCTNDNLDSCYEDFRHAIMTACFDVNVDLHSR</sequence>
<dbReference type="OMA" id="NFITHEV"/>
<evidence type="ECO:0000313" key="8">
    <source>
        <dbReference type="EMBL" id="CUG91220.1"/>
    </source>
</evidence>
<reference evidence="9" key="1">
    <citation type="submission" date="2015-09" db="EMBL/GenBank/DDBJ databases">
        <authorList>
            <consortium name="Pathogen Informatics"/>
        </authorList>
    </citation>
    <scope>NUCLEOTIDE SEQUENCE [LARGE SCALE GENOMIC DNA]</scope>
    <source>
        <strain evidence="9">Lake Konstanz</strain>
    </source>
</reference>
<evidence type="ECO:0000256" key="1">
    <source>
        <dbReference type="ARBA" id="ARBA00005790"/>
    </source>
</evidence>
<gene>
    <name evidence="8" type="ORF">BSAL_30800</name>
</gene>
<dbReference type="PANTHER" id="PTHR23117:SF13">
    <property type="entry name" value="GUANYLATE KINASE"/>
    <property type="match status" value="1"/>
</dbReference>
<feature type="domain" description="Guanylate kinase-like" evidence="7">
    <location>
        <begin position="6"/>
        <end position="190"/>
    </location>
</feature>
<name>A0A0S4JM12_BODSA</name>
<evidence type="ECO:0000256" key="2">
    <source>
        <dbReference type="ARBA" id="ARBA00012961"/>
    </source>
</evidence>
<dbReference type="InterPro" id="IPR027417">
    <property type="entry name" value="P-loop_NTPase"/>
</dbReference>
<dbReference type="CDD" id="cd00071">
    <property type="entry name" value="GMPK"/>
    <property type="match status" value="1"/>
</dbReference>
<dbReference type="EMBL" id="CYKH01001901">
    <property type="protein sequence ID" value="CUG91220.1"/>
    <property type="molecule type" value="Genomic_DNA"/>
</dbReference>
<evidence type="ECO:0000313" key="9">
    <source>
        <dbReference type="Proteomes" id="UP000051952"/>
    </source>
</evidence>
<keyword evidence="6" id="KW-0067">ATP-binding</keyword>
<keyword evidence="3" id="KW-0808">Transferase</keyword>
<keyword evidence="4" id="KW-0547">Nucleotide-binding</keyword>
<dbReference type="InterPro" id="IPR020590">
    <property type="entry name" value="Guanylate_kinase_CS"/>
</dbReference>
<proteinExistence type="inferred from homology"/>
<dbReference type="VEuPathDB" id="TriTrypDB:BSAL_30800"/>
<dbReference type="GO" id="GO:0005524">
    <property type="term" value="F:ATP binding"/>
    <property type="evidence" value="ECO:0007669"/>
    <property type="project" value="UniProtKB-KW"/>
</dbReference>
<dbReference type="PROSITE" id="PS50052">
    <property type="entry name" value="GUANYLATE_KINASE_2"/>
    <property type="match status" value="1"/>
</dbReference>
<keyword evidence="5 8" id="KW-0418">Kinase</keyword>
<dbReference type="Pfam" id="PF00625">
    <property type="entry name" value="Guanylate_kin"/>
    <property type="match status" value="1"/>
</dbReference>
<evidence type="ECO:0000259" key="7">
    <source>
        <dbReference type="PROSITE" id="PS50052"/>
    </source>
</evidence>
<evidence type="ECO:0000256" key="6">
    <source>
        <dbReference type="ARBA" id="ARBA00022840"/>
    </source>
</evidence>
<dbReference type="NCBIfam" id="TIGR03263">
    <property type="entry name" value="guanyl_kin"/>
    <property type="match status" value="1"/>
</dbReference>
<evidence type="ECO:0000256" key="3">
    <source>
        <dbReference type="ARBA" id="ARBA00022679"/>
    </source>
</evidence>
<organism evidence="8 9">
    <name type="scientific">Bodo saltans</name>
    <name type="common">Flagellated protozoan</name>
    <dbReference type="NCBI Taxonomy" id="75058"/>
    <lineage>
        <taxon>Eukaryota</taxon>
        <taxon>Discoba</taxon>
        <taxon>Euglenozoa</taxon>
        <taxon>Kinetoplastea</taxon>
        <taxon>Metakinetoplastina</taxon>
        <taxon>Eubodonida</taxon>
        <taxon>Bodonidae</taxon>
        <taxon>Bodo</taxon>
    </lineage>
</organism>
<dbReference type="OrthoDB" id="6334211at2759"/>
<dbReference type="EC" id="2.7.4.8" evidence="2"/>
<accession>A0A0S4JM12</accession>
<dbReference type="GO" id="GO:0004385">
    <property type="term" value="F:GMP kinase activity"/>
    <property type="evidence" value="ECO:0007669"/>
    <property type="project" value="UniProtKB-EC"/>
</dbReference>
<comment type="similarity">
    <text evidence="1">Belongs to the guanylate kinase family.</text>
</comment>
<dbReference type="Proteomes" id="UP000051952">
    <property type="component" value="Unassembled WGS sequence"/>
</dbReference>
<dbReference type="SMART" id="SM00072">
    <property type="entry name" value="GuKc"/>
    <property type="match status" value="1"/>
</dbReference>
<dbReference type="InterPro" id="IPR017665">
    <property type="entry name" value="Guanylate_kinase"/>
</dbReference>
<keyword evidence="9" id="KW-1185">Reference proteome</keyword>
<dbReference type="PANTHER" id="PTHR23117">
    <property type="entry name" value="GUANYLATE KINASE-RELATED"/>
    <property type="match status" value="1"/>
</dbReference>
<dbReference type="GO" id="GO:0005829">
    <property type="term" value="C:cytosol"/>
    <property type="evidence" value="ECO:0007669"/>
    <property type="project" value="TreeGrafter"/>
</dbReference>
<protein>
    <recommendedName>
        <fullName evidence="2">guanylate kinase</fullName>
        <ecNumber evidence="2">2.7.4.8</ecNumber>
    </recommendedName>
</protein>
<dbReference type="PROSITE" id="PS00856">
    <property type="entry name" value="GUANYLATE_KINASE_1"/>
    <property type="match status" value="1"/>
</dbReference>
<dbReference type="InterPro" id="IPR008145">
    <property type="entry name" value="GK/Ca_channel_bsu"/>
</dbReference>
<evidence type="ECO:0000256" key="4">
    <source>
        <dbReference type="ARBA" id="ARBA00022741"/>
    </source>
</evidence>